<dbReference type="GeneID" id="108742053"/>
<proteinExistence type="predicted"/>
<feature type="coiled-coil region" evidence="1">
    <location>
        <begin position="122"/>
        <end position="327"/>
    </location>
</feature>
<keyword evidence="3" id="KW-1185">Reference proteome</keyword>
<protein>
    <submittedName>
        <fullName evidence="4">Interaptin-like</fullName>
    </submittedName>
</protein>
<dbReference type="RefSeq" id="XP_018332566.1">
    <property type="nucleotide sequence ID" value="XM_018477064.2"/>
</dbReference>
<dbReference type="InParanoid" id="A0A1W4X8X8"/>
<dbReference type="FunCoup" id="A0A1W4X8X8">
    <property type="interactions" value="10"/>
</dbReference>
<feature type="compositionally biased region" description="Low complexity" evidence="2">
    <location>
        <begin position="652"/>
        <end position="664"/>
    </location>
</feature>
<evidence type="ECO:0000256" key="1">
    <source>
        <dbReference type="SAM" id="Coils"/>
    </source>
</evidence>
<keyword evidence="1" id="KW-0175">Coiled coil</keyword>
<feature type="region of interest" description="Disordered" evidence="2">
    <location>
        <begin position="612"/>
        <end position="664"/>
    </location>
</feature>
<feature type="coiled-coil region" evidence="1">
    <location>
        <begin position="58"/>
        <end position="88"/>
    </location>
</feature>
<organism evidence="3 4">
    <name type="scientific">Agrilus planipennis</name>
    <name type="common">Emerald ash borer</name>
    <name type="synonym">Agrilus marcopoli</name>
    <dbReference type="NCBI Taxonomy" id="224129"/>
    <lineage>
        <taxon>Eukaryota</taxon>
        <taxon>Metazoa</taxon>
        <taxon>Ecdysozoa</taxon>
        <taxon>Arthropoda</taxon>
        <taxon>Hexapoda</taxon>
        <taxon>Insecta</taxon>
        <taxon>Pterygota</taxon>
        <taxon>Neoptera</taxon>
        <taxon>Endopterygota</taxon>
        <taxon>Coleoptera</taxon>
        <taxon>Polyphaga</taxon>
        <taxon>Elateriformia</taxon>
        <taxon>Buprestoidea</taxon>
        <taxon>Buprestidae</taxon>
        <taxon>Agrilinae</taxon>
        <taxon>Agrilus</taxon>
    </lineage>
</organism>
<evidence type="ECO:0000313" key="3">
    <source>
        <dbReference type="Proteomes" id="UP000192223"/>
    </source>
</evidence>
<gene>
    <name evidence="4" type="primary">LOC108742053</name>
</gene>
<feature type="compositionally biased region" description="Acidic residues" evidence="2">
    <location>
        <begin position="920"/>
        <end position="932"/>
    </location>
</feature>
<dbReference type="Proteomes" id="UP000192223">
    <property type="component" value="Unplaced"/>
</dbReference>
<reference evidence="4" key="1">
    <citation type="submission" date="2025-08" db="UniProtKB">
        <authorList>
            <consortium name="RefSeq"/>
        </authorList>
    </citation>
    <scope>IDENTIFICATION</scope>
    <source>
        <tissue evidence="4">Entire body</tissue>
    </source>
</reference>
<evidence type="ECO:0000256" key="2">
    <source>
        <dbReference type="SAM" id="MobiDB-lite"/>
    </source>
</evidence>
<feature type="region of interest" description="Disordered" evidence="2">
    <location>
        <begin position="853"/>
        <end position="872"/>
    </location>
</feature>
<dbReference type="KEGG" id="apln:108742053"/>
<feature type="region of interest" description="Disordered" evidence="2">
    <location>
        <begin position="910"/>
        <end position="932"/>
    </location>
</feature>
<evidence type="ECO:0000313" key="4">
    <source>
        <dbReference type="RefSeq" id="XP_018332566.1"/>
    </source>
</evidence>
<dbReference type="AlphaFoldDB" id="A0A1W4X8X8"/>
<dbReference type="OrthoDB" id="8191583at2759"/>
<accession>A0A1W4X8X8</accession>
<name>A0A1W4X8X8_AGRPL</name>
<dbReference type="STRING" id="224129.A0A1W4X8X8"/>
<sequence length="932" mass="107154">MGNSNRSFSKEADDIDLWWDNNSKQSNDKRVAQLSNGEVKTSNGTIPKEVSYYREKRLQILSEKKKEFEKLRHDLATEKKQNENLRLLLKKNGINIGEEILTTNNRNHVNNKNNHMVDTVKISELAAENEQLKTRILELECNDAKVKMMTNEENRRLQMELAKLQNELQSLNAEICAFEKERQEYNTHVTALKDIVKVSKELLEIRQNQIVQLNTKIEQLQKALSDKEIVAFSADLREEYQRQLKNIRELRVLYEERQAAAENAKEKFKKDLEECQKELQEEKAKSEELNNRIEELEKDNSEKYDKIANLELSTKMKKAECNELQAQLTVINQLFSEIILGFRNGHEIDMDKLIDVLEENHDLLTDIVVNEESYEISSTLPKVLLDLIHQVRENERMSKTQDDQNEACGIEKVENPPDENAIHSNLSMNSAAEIVQNLPKVWRVLAELLSHQQIPIPVNDLTTNDEDPCYKSIQTPTGPRLVLSVSGTFIRLKDLIVEKKSLEKETFHLKQLNTHLESRLQDQEKRLEIVTAELSKTWHVVGNMQKQHQHLHTQEKILRYELAQKRKLLTELKEELEYCREKWLMAREKNNKTEIEWKELRDEFANRKRNLNDDLNNSIESGYSDERDMSSDDDVYERDETNSPATPHDESSNVSNEPSSVSVSISLSPFVETATVEDEEDKGDVTQLPKETSIFNVVEDEINNIESSDSSPASNLYPKEEIDVTEVESAHSIDGNVEETEKSDKVLSVSDNNNDCMDTSCLCNSGYSTSPSLVKARQTEIEETYKRLESDILMTVAKAQKGESFNPAPTTSKVPLELHSLKCESLKSFPSYFTQIELAKPQQSELLEGVVDCDRPSTSSASSKENRTPSEILATREERLRRLEEECNQLTFKVLSNSYRGCQISRKLSDLHEKHGSSVTEDDSSSDSENNE</sequence>